<evidence type="ECO:0000256" key="1">
    <source>
        <dbReference type="SAM" id="MobiDB-lite"/>
    </source>
</evidence>
<feature type="signal peptide" evidence="2">
    <location>
        <begin position="1"/>
        <end position="21"/>
    </location>
</feature>
<name>A0A8T4ID66_9SPHN</name>
<reference evidence="3" key="1">
    <citation type="submission" date="2021-04" db="EMBL/GenBank/DDBJ databases">
        <title>Ouciella asimina sp. nov., isolated from the surface seawater in the hydrothermal field of Okinawa Trough.</title>
        <authorList>
            <person name="Shuang W."/>
        </authorList>
    </citation>
    <scope>NUCLEOTIDE SEQUENCE</scope>
    <source>
        <strain evidence="3">LXI357</strain>
    </source>
</reference>
<proteinExistence type="predicted"/>
<comment type="caution">
    <text evidence="3">The sequence shown here is derived from an EMBL/GenBank/DDBJ whole genome shotgun (WGS) entry which is preliminary data.</text>
</comment>
<keyword evidence="2" id="KW-0732">Signal</keyword>
<dbReference type="RefSeq" id="WP_284053066.1">
    <property type="nucleotide sequence ID" value="NZ_JAGRQC010000001.1"/>
</dbReference>
<feature type="compositionally biased region" description="Basic and acidic residues" evidence="1">
    <location>
        <begin position="40"/>
        <end position="75"/>
    </location>
</feature>
<evidence type="ECO:0000313" key="4">
    <source>
        <dbReference type="Proteomes" id="UP000676996"/>
    </source>
</evidence>
<evidence type="ECO:0008006" key="5">
    <source>
        <dbReference type="Google" id="ProtNLM"/>
    </source>
</evidence>
<evidence type="ECO:0000313" key="3">
    <source>
        <dbReference type="EMBL" id="MBR0551804.1"/>
    </source>
</evidence>
<sequence>MRNVLLATAALAFSVGAPAIAQDHGKGHANDHGNGNAAHGPEKHAGKSADEGKRGGPPERVREHGAKPGPQDRARAQPVRAHPQMAEDRGGPQPVARIQDRLVPGQHKQQEKVRREDRRDAGAVNDRGRHFERRASIVRDNGPIYRIERVRQRFVDGCPPGLAKKQDGCLPPGQAKKLASERPFYSNWWRRLDGGDANYRYDNGYLYRMRPGTNTVASYLPLLGGALSVGNVWPSGFSGTQVPAYYRQYYGYDTPYDYRYADGVMYGVNPQNNMIEQVAALLTGDNWNVGQPMPSGYGVYNVPYQYRSQYRDTPQSMYRYSDGYIYQVDPTTRIVQAAIQLLT</sequence>
<dbReference type="AlphaFoldDB" id="A0A8T4ID66"/>
<protein>
    <recommendedName>
        <fullName evidence="5">RcnB family protein</fullName>
    </recommendedName>
</protein>
<feature type="region of interest" description="Disordered" evidence="1">
    <location>
        <begin position="23"/>
        <end position="122"/>
    </location>
</feature>
<feature type="compositionally biased region" description="Basic and acidic residues" evidence="1">
    <location>
        <begin position="108"/>
        <end position="122"/>
    </location>
</feature>
<accession>A0A8T4ID66</accession>
<feature type="chain" id="PRO_5035757310" description="RcnB family protein" evidence="2">
    <location>
        <begin position="22"/>
        <end position="343"/>
    </location>
</feature>
<keyword evidence="4" id="KW-1185">Reference proteome</keyword>
<gene>
    <name evidence="3" type="ORF">J7S20_04710</name>
</gene>
<evidence type="ECO:0000256" key="2">
    <source>
        <dbReference type="SAM" id="SignalP"/>
    </source>
</evidence>
<dbReference type="EMBL" id="JAGRQC010000001">
    <property type="protein sequence ID" value="MBR0551804.1"/>
    <property type="molecule type" value="Genomic_DNA"/>
</dbReference>
<dbReference type="Proteomes" id="UP000676996">
    <property type="component" value="Unassembled WGS sequence"/>
</dbReference>
<organism evidence="3 4">
    <name type="scientific">Stakelama marina</name>
    <dbReference type="NCBI Taxonomy" id="2826939"/>
    <lineage>
        <taxon>Bacteria</taxon>
        <taxon>Pseudomonadati</taxon>
        <taxon>Pseudomonadota</taxon>
        <taxon>Alphaproteobacteria</taxon>
        <taxon>Sphingomonadales</taxon>
        <taxon>Sphingomonadaceae</taxon>
        <taxon>Stakelama</taxon>
    </lineage>
</organism>